<feature type="compositionally biased region" description="Acidic residues" evidence="10">
    <location>
        <begin position="1008"/>
        <end position="1043"/>
    </location>
</feature>
<dbReference type="GO" id="GO:0005525">
    <property type="term" value="F:GTP binding"/>
    <property type="evidence" value="ECO:0007669"/>
    <property type="project" value="UniProtKB-KW"/>
</dbReference>
<dbReference type="GO" id="GO:0003924">
    <property type="term" value="F:GTPase activity"/>
    <property type="evidence" value="ECO:0007669"/>
    <property type="project" value="TreeGrafter"/>
</dbReference>
<dbReference type="CDD" id="cd01851">
    <property type="entry name" value="GBP"/>
    <property type="match status" value="2"/>
</dbReference>
<keyword evidence="5" id="KW-1133">Transmembrane helix</keyword>
<feature type="domain" description="GB1/RHD3-type G" evidence="11">
    <location>
        <begin position="35"/>
        <end position="250"/>
    </location>
</feature>
<dbReference type="GO" id="GO:0005783">
    <property type="term" value="C:endoplasmic reticulum"/>
    <property type="evidence" value="ECO:0007669"/>
    <property type="project" value="TreeGrafter"/>
</dbReference>
<dbReference type="PANTHER" id="PTHR45923:SF20">
    <property type="entry name" value="PROTEIN ROOT HAIR DEFECTIVE 3 HOMOLOG 2"/>
    <property type="match status" value="1"/>
</dbReference>
<feature type="region of interest" description="Disordered" evidence="10">
    <location>
        <begin position="1000"/>
        <end position="1043"/>
    </location>
</feature>
<accession>A0A835MKA4</accession>
<gene>
    <name evidence="12" type="ORF">SADUNF_SadunfUnG0011100</name>
</gene>
<evidence type="ECO:0000313" key="13">
    <source>
        <dbReference type="Proteomes" id="UP000657918"/>
    </source>
</evidence>
<proteinExistence type="inferred from homology"/>
<evidence type="ECO:0000256" key="10">
    <source>
        <dbReference type="SAM" id="MobiDB-lite"/>
    </source>
</evidence>
<name>A0A835MKA4_9ROSI</name>
<evidence type="ECO:0000256" key="1">
    <source>
        <dbReference type="ARBA" id="ARBA00022692"/>
    </source>
</evidence>
<keyword evidence="3" id="KW-0378">Hydrolase</keyword>
<dbReference type="InterPro" id="IPR030386">
    <property type="entry name" value="G_GB1_RHD3_dom"/>
</dbReference>
<keyword evidence="4" id="KW-0256">Endoplasmic reticulum</keyword>
<comment type="similarity">
    <text evidence="9">Belongs to the TRAFAC class dynamin-like GTPase superfamily. GB1/RHD3 GTPase family.</text>
</comment>
<evidence type="ECO:0000313" key="12">
    <source>
        <dbReference type="EMBL" id="KAF9660578.1"/>
    </source>
</evidence>
<keyword evidence="6" id="KW-0175">Coiled coil</keyword>
<dbReference type="Pfam" id="PF05879">
    <property type="entry name" value="RHD3_GTPase"/>
    <property type="match status" value="2"/>
</dbReference>
<evidence type="ECO:0000256" key="8">
    <source>
        <dbReference type="ARBA" id="ARBA00023136"/>
    </source>
</evidence>
<evidence type="ECO:0000256" key="5">
    <source>
        <dbReference type="ARBA" id="ARBA00022989"/>
    </source>
</evidence>
<dbReference type="SUPFAM" id="SSF52540">
    <property type="entry name" value="P-loop containing nucleoside triphosphate hydrolases"/>
    <property type="match status" value="2"/>
</dbReference>
<organism evidence="12 13">
    <name type="scientific">Salix dunnii</name>
    <dbReference type="NCBI Taxonomy" id="1413687"/>
    <lineage>
        <taxon>Eukaryota</taxon>
        <taxon>Viridiplantae</taxon>
        <taxon>Streptophyta</taxon>
        <taxon>Embryophyta</taxon>
        <taxon>Tracheophyta</taxon>
        <taxon>Spermatophyta</taxon>
        <taxon>Magnoliopsida</taxon>
        <taxon>eudicotyledons</taxon>
        <taxon>Gunneridae</taxon>
        <taxon>Pentapetalae</taxon>
        <taxon>rosids</taxon>
        <taxon>fabids</taxon>
        <taxon>Malpighiales</taxon>
        <taxon>Salicaceae</taxon>
        <taxon>Saliceae</taxon>
        <taxon>Salix</taxon>
    </lineage>
</organism>
<sequence length="1043" mass="116632">MAEDCCSFQLISGDGVLNMEGLENFSRTTNLSQRGVSYAVVAIMGPQSSGKSTLLNKLFQTDFKMMDADDGRNQTTQGIWIAKGIGIEPFTIAIDVEGSDSRERGQDGATFEKQSALFALAIADIVIINIWCHDIGREHAASRPLLKTVFEAMTRSFRSSKTSLLFVLRDQTMTPLELLQRLLMQDIEKIWAAIAHADAHKRTPFDEFFNVEITALPSYEFEEKKFTEQVARLRQRFFLSISLGGLAGDRKDAQPASGLPLRAQQIWETVKKNKDLDLPPPQVMVATFRCEEIAKEKLSRLKLDEKWLAMGEALKSGPVSEFGEKLSSILENYLSTVMEVVRPAYVAMLQHLRSIALESLKTRLERTVKEASGDGFEAAVDSCCQSRMRKFERGCEDATIRQVNDWVCLEENVRESLRRDIETLKSEKKAEYEDGATFEKQSAVFASAIVDIDDATFEKQSGLFALAIADTNGFMSGTSMSASNWLHSPGDLIWEGLENFSRTTDLSQRGVSYAVVAIMGPQSGGKSTLLNKLFQTNFRMMDADDGRTQTTQGIWIAKGIGIEPFTIAIDVEGSDSRERGQGGATFEKQSALFALAIADIVIINMWCHDIGREHAANRPLLKAVFEAMLRLFRLRKTTLLFVLRDQTKTPFERLELSLSGDIEKIWAEIPKPDAYKGTPLGDFFKVEIIALPSYEFEEDKFKVKVDRLRQRFFHSISPGGLAGDRRDAQPASGFALRAEQIWKTIKENKDLDLPAMEVMVATFRCDQIAKETLSRLKSDKTWLALRKDVQARKAPKFKKSIKSILEKTLSQYDMEAIHFKESIRDDKRKELETEALQVLYPAYAAMLRHLRSRALKFFKTGLIKKVKRATRVGFEASIESTVQHAMDKFEKESRDVSISKEWDASAAKENLFSEIETTKYKAKTKFYEVYNTMKAKAVRSLAQGIGGMTAAGVATATFIGDGDATAAKKAGCAASKLVKRIIKRHMLNLDSFNYNTITDSSASPDCENASDTDDDNASDLAEDTDDDGADDDVNSENDDCDDD</sequence>
<keyword evidence="13" id="KW-1185">Reference proteome</keyword>
<dbReference type="PANTHER" id="PTHR45923">
    <property type="entry name" value="PROTEIN SEY1"/>
    <property type="match status" value="1"/>
</dbReference>
<dbReference type="InterPro" id="IPR008803">
    <property type="entry name" value="RHD3/Sey1"/>
</dbReference>
<keyword evidence="8" id="KW-0472">Membrane</keyword>
<dbReference type="Pfam" id="PF20428">
    <property type="entry name" value="Sey1_3HB"/>
    <property type="match status" value="2"/>
</dbReference>
<evidence type="ECO:0000256" key="4">
    <source>
        <dbReference type="ARBA" id="ARBA00022824"/>
    </source>
</evidence>
<dbReference type="AlphaFoldDB" id="A0A835MKA4"/>
<dbReference type="PROSITE" id="PS51715">
    <property type="entry name" value="G_GB1_RHD3"/>
    <property type="match status" value="2"/>
</dbReference>
<comment type="caution">
    <text evidence="12">The sequence shown here is derived from an EMBL/GenBank/DDBJ whole genome shotgun (WGS) entry which is preliminary data.</text>
</comment>
<dbReference type="OrthoDB" id="1597724at2759"/>
<evidence type="ECO:0000256" key="3">
    <source>
        <dbReference type="ARBA" id="ARBA00022801"/>
    </source>
</evidence>
<reference evidence="12 13" key="1">
    <citation type="submission" date="2020-10" db="EMBL/GenBank/DDBJ databases">
        <title>Plant Genome Project.</title>
        <authorList>
            <person name="Zhang R.-G."/>
        </authorList>
    </citation>
    <scope>NUCLEOTIDE SEQUENCE [LARGE SCALE GENOMIC DNA]</scope>
    <source>
        <strain evidence="12">FAFU-HL-1</strain>
        <tissue evidence="12">Leaf</tissue>
    </source>
</reference>
<dbReference type="InterPro" id="IPR046758">
    <property type="entry name" value="Sey1/RHD3-like_3HB"/>
</dbReference>
<dbReference type="EMBL" id="JADGMS010000027">
    <property type="protein sequence ID" value="KAF9660578.1"/>
    <property type="molecule type" value="Genomic_DNA"/>
</dbReference>
<feature type="domain" description="GB1/RHD3-type G" evidence="11">
    <location>
        <begin position="510"/>
        <end position="725"/>
    </location>
</feature>
<dbReference type="FunFam" id="3.40.50.300:FF:002271">
    <property type="entry name" value="Protein ROOT HAIR DEFECTIVE 3 homolog"/>
    <property type="match status" value="2"/>
</dbReference>
<dbReference type="Gene3D" id="3.40.50.300">
    <property type="entry name" value="P-loop containing nucleotide triphosphate hydrolases"/>
    <property type="match status" value="2"/>
</dbReference>
<keyword evidence="7" id="KW-0342">GTP-binding</keyword>
<keyword evidence="1" id="KW-0812">Transmembrane</keyword>
<dbReference type="Proteomes" id="UP000657918">
    <property type="component" value="Unassembled WGS sequence"/>
</dbReference>
<evidence type="ECO:0000259" key="11">
    <source>
        <dbReference type="PROSITE" id="PS51715"/>
    </source>
</evidence>
<evidence type="ECO:0000256" key="7">
    <source>
        <dbReference type="ARBA" id="ARBA00023134"/>
    </source>
</evidence>
<evidence type="ECO:0000256" key="2">
    <source>
        <dbReference type="ARBA" id="ARBA00022741"/>
    </source>
</evidence>
<evidence type="ECO:0000256" key="9">
    <source>
        <dbReference type="PROSITE-ProRule" id="PRU01052"/>
    </source>
</evidence>
<dbReference type="InterPro" id="IPR027417">
    <property type="entry name" value="P-loop_NTPase"/>
</dbReference>
<dbReference type="GO" id="GO:0016320">
    <property type="term" value="P:endoplasmic reticulum membrane fusion"/>
    <property type="evidence" value="ECO:0007669"/>
    <property type="project" value="TreeGrafter"/>
</dbReference>
<evidence type="ECO:0000256" key="6">
    <source>
        <dbReference type="ARBA" id="ARBA00023054"/>
    </source>
</evidence>
<keyword evidence="2" id="KW-0547">Nucleotide-binding</keyword>
<protein>
    <recommendedName>
        <fullName evidence="11">GB1/RHD3-type G domain-containing protein</fullName>
    </recommendedName>
</protein>